<feature type="compositionally biased region" description="Low complexity" evidence="3">
    <location>
        <begin position="33"/>
        <end position="47"/>
    </location>
</feature>
<evidence type="ECO:0000256" key="1">
    <source>
        <dbReference type="ARBA" id="ARBA00023015"/>
    </source>
</evidence>
<evidence type="ECO:0000313" key="6">
    <source>
        <dbReference type="EMBL" id="AGB17472.1"/>
    </source>
</evidence>
<gene>
    <name evidence="6" type="ordered locus">Halru_2902</name>
</gene>
<sequence length="245" mass="25877">MGEGIRATVAITAPDGCPIARESARTGSVIDQTSTSVSPAASSGSVTEYLAAADEPAVNAETEDGGPDADTASADAESATDATSTADEPTDGAVFSYGSTAIYRTSHEESDDCPCACLGSHGCPVHRYVADDGELTLVFHAESFDQLQDVMGDLRDRFPSVDVRRLLQPPLEGTPDDGVFVNRGKLTDRQREVLETAYENGYFERPRGANASELAAELGISQSTFTEHLVTAQRKLLDDVLDPSA</sequence>
<dbReference type="EMBL" id="CP003050">
    <property type="protein sequence ID" value="AGB17472.1"/>
    <property type="molecule type" value="Genomic_DNA"/>
</dbReference>
<evidence type="ECO:0000259" key="4">
    <source>
        <dbReference type="Pfam" id="PF04967"/>
    </source>
</evidence>
<dbReference type="InterPro" id="IPR013324">
    <property type="entry name" value="RNA_pol_sigma_r3/r4-like"/>
</dbReference>
<dbReference type="PANTHER" id="PTHR34236:SF1">
    <property type="entry name" value="DIMETHYL SULFOXIDE REDUCTASE TRANSCRIPTIONAL ACTIVATOR"/>
    <property type="match status" value="1"/>
</dbReference>
<feature type="domain" description="DmsR-like N-terminal" evidence="5">
    <location>
        <begin position="1"/>
        <end position="58"/>
    </location>
</feature>
<dbReference type="Gene3D" id="1.10.10.10">
    <property type="entry name" value="Winged helix-like DNA-binding domain superfamily/Winged helix DNA-binding domain"/>
    <property type="match status" value="1"/>
</dbReference>
<dbReference type="InterPro" id="IPR007050">
    <property type="entry name" value="HTH_bacterioopsin"/>
</dbReference>
<evidence type="ECO:0000313" key="7">
    <source>
        <dbReference type="Proteomes" id="UP000010846"/>
    </source>
</evidence>
<proteinExistence type="predicted"/>
<feature type="domain" description="HTH bat-type" evidence="4">
    <location>
        <begin position="186"/>
        <end position="237"/>
    </location>
</feature>
<dbReference type="InterPro" id="IPR056433">
    <property type="entry name" value="DmsR-like_N"/>
</dbReference>
<evidence type="ECO:0000256" key="3">
    <source>
        <dbReference type="SAM" id="MobiDB-lite"/>
    </source>
</evidence>
<reference evidence="6" key="1">
    <citation type="submission" date="2011-09" db="EMBL/GenBank/DDBJ databases">
        <title>Complete sequence of Halovivax ruber XH-70.</title>
        <authorList>
            <consortium name="US DOE Joint Genome Institute"/>
            <person name="Lucas S."/>
            <person name="Han J."/>
            <person name="Lapidus A."/>
            <person name="Cheng J.-F."/>
            <person name="Goodwin L."/>
            <person name="Pitluck S."/>
            <person name="Peters L."/>
            <person name="Mikhailova N."/>
            <person name="Davenport K."/>
            <person name="Detter J.C."/>
            <person name="Han C."/>
            <person name="Tapia R."/>
            <person name="Land M."/>
            <person name="Hauser L."/>
            <person name="Kyrpides N."/>
            <person name="Ivanova N."/>
            <person name="Pagani I."/>
            <person name="Sproer C."/>
            <person name="Anderson I."/>
            <person name="Woyke T."/>
        </authorList>
    </citation>
    <scope>NUCLEOTIDE SEQUENCE</scope>
    <source>
        <strain evidence="6">XH-70</strain>
    </source>
</reference>
<dbReference type="AlphaFoldDB" id="L0IHL8"/>
<feature type="region of interest" description="Disordered" evidence="3">
    <location>
        <begin position="18"/>
        <end position="93"/>
    </location>
</feature>
<dbReference type="RefSeq" id="WP_015302059.1">
    <property type="nucleotide sequence ID" value="NC_019964.1"/>
</dbReference>
<evidence type="ECO:0000256" key="2">
    <source>
        <dbReference type="ARBA" id="ARBA00023163"/>
    </source>
</evidence>
<dbReference type="HOGENOM" id="CLU_090893_0_0_2"/>
<dbReference type="eggNOG" id="arCOG02280">
    <property type="taxonomic scope" value="Archaea"/>
</dbReference>
<dbReference type="Proteomes" id="UP000010846">
    <property type="component" value="Chromosome"/>
</dbReference>
<feature type="compositionally biased region" description="Low complexity" evidence="3">
    <location>
        <begin position="68"/>
        <end position="87"/>
    </location>
</feature>
<protein>
    <submittedName>
        <fullName evidence="6">Putative DNA binding protein</fullName>
    </submittedName>
</protein>
<dbReference type="Pfam" id="PF24277">
    <property type="entry name" value="DmsR_N"/>
    <property type="match status" value="2"/>
</dbReference>
<evidence type="ECO:0000259" key="5">
    <source>
        <dbReference type="Pfam" id="PF24277"/>
    </source>
</evidence>
<dbReference type="PANTHER" id="PTHR34236">
    <property type="entry name" value="DIMETHYL SULFOXIDE REDUCTASE TRANSCRIPTIONAL ACTIVATOR"/>
    <property type="match status" value="1"/>
</dbReference>
<dbReference type="KEGG" id="hru:Halru_2902"/>
<accession>L0IHL8</accession>
<dbReference type="SUPFAM" id="SSF88659">
    <property type="entry name" value="Sigma3 and sigma4 domains of RNA polymerase sigma factors"/>
    <property type="match status" value="1"/>
</dbReference>
<dbReference type="STRING" id="797302.Halru_2902"/>
<keyword evidence="1" id="KW-0805">Transcription regulation</keyword>
<dbReference type="GeneID" id="14377974"/>
<dbReference type="Pfam" id="PF04967">
    <property type="entry name" value="HTH_10"/>
    <property type="match status" value="1"/>
</dbReference>
<feature type="domain" description="DmsR-like N-terminal" evidence="5">
    <location>
        <begin position="76"/>
        <end position="168"/>
    </location>
</feature>
<keyword evidence="7" id="KW-1185">Reference proteome</keyword>
<keyword evidence="2" id="KW-0804">Transcription</keyword>
<organism evidence="6 7">
    <name type="scientific">Halovivax ruber (strain DSM 18193 / JCM 13892 / XH-70)</name>
    <dbReference type="NCBI Taxonomy" id="797302"/>
    <lineage>
        <taxon>Archaea</taxon>
        <taxon>Methanobacteriati</taxon>
        <taxon>Methanobacteriota</taxon>
        <taxon>Stenosarchaea group</taxon>
        <taxon>Halobacteria</taxon>
        <taxon>Halobacteriales</taxon>
        <taxon>Natrialbaceae</taxon>
        <taxon>Halovivax</taxon>
    </lineage>
</organism>
<dbReference type="OrthoDB" id="168808at2157"/>
<name>L0IHL8_HALRX</name>
<dbReference type="InterPro" id="IPR036388">
    <property type="entry name" value="WH-like_DNA-bd_sf"/>
</dbReference>